<dbReference type="EMBL" id="MT143688">
    <property type="protein sequence ID" value="QJB00287.1"/>
    <property type="molecule type" value="Genomic_DNA"/>
</dbReference>
<name>A0A6M3LY46_9ZZZZ</name>
<sequence>MGLIKTAFFHDEAYHKITSFEYHKTKQRLRIRLEVYPTIEKESILGTTEYEINEKSFVKICRQDAEKSVNMAMIKKISEDKILEIEKDLNKNLKEDEEKKALTQRAKDKIFMEEKDFAITEKMKEIGKELYRNFIEEFESKNRKTMSLLYSALKQLIDNFYGAIDA</sequence>
<accession>A0A6M3LY46</accession>
<evidence type="ECO:0000313" key="1">
    <source>
        <dbReference type="EMBL" id="QJB00287.1"/>
    </source>
</evidence>
<gene>
    <name evidence="1" type="ORF">MM171A00621_0002</name>
</gene>
<dbReference type="AlphaFoldDB" id="A0A6M3LY46"/>
<reference evidence="1" key="1">
    <citation type="submission" date="2020-03" db="EMBL/GenBank/DDBJ databases">
        <title>The deep terrestrial virosphere.</title>
        <authorList>
            <person name="Holmfeldt K."/>
            <person name="Nilsson E."/>
            <person name="Simone D."/>
            <person name="Lopez-Fernandez M."/>
            <person name="Wu X."/>
            <person name="de Brujin I."/>
            <person name="Lundin D."/>
            <person name="Andersson A."/>
            <person name="Bertilsson S."/>
            <person name="Dopson M."/>
        </authorList>
    </citation>
    <scope>NUCLEOTIDE SEQUENCE</scope>
    <source>
        <strain evidence="1">MM171A00621</strain>
    </source>
</reference>
<protein>
    <submittedName>
        <fullName evidence="1">Uncharacterized protein</fullName>
    </submittedName>
</protein>
<proteinExistence type="predicted"/>
<organism evidence="1">
    <name type="scientific">viral metagenome</name>
    <dbReference type="NCBI Taxonomy" id="1070528"/>
    <lineage>
        <taxon>unclassified sequences</taxon>
        <taxon>metagenomes</taxon>
        <taxon>organismal metagenomes</taxon>
    </lineage>
</organism>